<dbReference type="RefSeq" id="WP_015300859.1">
    <property type="nucleotide sequence ID" value="NC_019964.1"/>
</dbReference>
<reference evidence="2" key="1">
    <citation type="submission" date="2011-09" db="EMBL/GenBank/DDBJ databases">
        <title>Complete sequence of Halovivax ruber XH-70.</title>
        <authorList>
            <consortium name="US DOE Joint Genome Institute"/>
            <person name="Lucas S."/>
            <person name="Han J."/>
            <person name="Lapidus A."/>
            <person name="Cheng J.-F."/>
            <person name="Goodwin L."/>
            <person name="Pitluck S."/>
            <person name="Peters L."/>
            <person name="Mikhailova N."/>
            <person name="Davenport K."/>
            <person name="Detter J.C."/>
            <person name="Han C."/>
            <person name="Tapia R."/>
            <person name="Land M."/>
            <person name="Hauser L."/>
            <person name="Kyrpides N."/>
            <person name="Ivanova N."/>
            <person name="Pagani I."/>
            <person name="Sproer C."/>
            <person name="Anderson I."/>
            <person name="Woyke T."/>
        </authorList>
    </citation>
    <scope>NUCLEOTIDE SEQUENCE</scope>
    <source>
        <strain evidence="2">XH-70</strain>
    </source>
</reference>
<dbReference type="SUPFAM" id="SSF53756">
    <property type="entry name" value="UDP-Glycosyltransferase/glycogen phosphorylase"/>
    <property type="match status" value="1"/>
</dbReference>
<dbReference type="KEGG" id="hru:Halru_1612"/>
<evidence type="ECO:0000313" key="3">
    <source>
        <dbReference type="Proteomes" id="UP000010846"/>
    </source>
</evidence>
<sequence>MRVLTLTTNAEAPFLTQQIDALRDRGVESVVRSVPGDPTGADGRSPVDYLRFVPIVRAAIDPSIDLIHAHYGLLGPIALAQRRCPVVLSLWGSDLNGSVAPISRLSARFADEVIVMSAAMESALATDAHVIPDGIDLSTFRPVDQDRARQRVGWTDPGSNVLFPYAKSRSVKNYPRAKRIVERANRLADEPVRLRTISGVPHDRMPQYMAAADALLLTSDSEGSPNVVKEAMACSLPVVSTPVGDVPQRLADVEPTVVSDDDDTLVHGLVDVLRSGARSNGREAVSSLSIDRTTDAVVQVYERALGRSERAIASAESPVQRTR</sequence>
<dbReference type="Gene3D" id="3.40.50.2000">
    <property type="entry name" value="Glycogen Phosphorylase B"/>
    <property type="match status" value="2"/>
</dbReference>
<dbReference type="Pfam" id="PF13692">
    <property type="entry name" value="Glyco_trans_1_4"/>
    <property type="match status" value="1"/>
</dbReference>
<dbReference type="PANTHER" id="PTHR45947">
    <property type="entry name" value="SULFOQUINOVOSYL TRANSFERASE SQD2"/>
    <property type="match status" value="1"/>
</dbReference>
<dbReference type="InterPro" id="IPR050194">
    <property type="entry name" value="Glycosyltransferase_grp1"/>
</dbReference>
<proteinExistence type="predicted"/>
<organism evidence="2 3">
    <name type="scientific">Halovivax ruber (strain DSM 18193 / JCM 13892 / XH-70)</name>
    <dbReference type="NCBI Taxonomy" id="797302"/>
    <lineage>
        <taxon>Archaea</taxon>
        <taxon>Methanobacteriati</taxon>
        <taxon>Methanobacteriota</taxon>
        <taxon>Stenosarchaea group</taxon>
        <taxon>Halobacteria</taxon>
        <taxon>Halobacteriales</taxon>
        <taxon>Natrialbaceae</taxon>
        <taxon>Halovivax</taxon>
    </lineage>
</organism>
<dbReference type="CDD" id="cd03801">
    <property type="entry name" value="GT4_PimA-like"/>
    <property type="match status" value="1"/>
</dbReference>
<name>L0IBS8_HALRX</name>
<dbReference type="PANTHER" id="PTHR45947:SF15">
    <property type="entry name" value="TEICHURONIC ACID BIOSYNTHESIS GLYCOSYLTRANSFERASE TUAC-RELATED"/>
    <property type="match status" value="1"/>
</dbReference>
<dbReference type="InterPro" id="IPR028098">
    <property type="entry name" value="Glyco_trans_4-like_N"/>
</dbReference>
<dbReference type="STRING" id="797302.Halru_1612"/>
<dbReference type="GeneID" id="14376399"/>
<evidence type="ECO:0000313" key="2">
    <source>
        <dbReference type="EMBL" id="AGB16219.1"/>
    </source>
</evidence>
<dbReference type="OrthoDB" id="193395at2157"/>
<dbReference type="GO" id="GO:0016757">
    <property type="term" value="F:glycosyltransferase activity"/>
    <property type="evidence" value="ECO:0007669"/>
    <property type="project" value="TreeGrafter"/>
</dbReference>
<evidence type="ECO:0000259" key="1">
    <source>
        <dbReference type="Pfam" id="PF13579"/>
    </source>
</evidence>
<dbReference type="eggNOG" id="arCOG01410">
    <property type="taxonomic scope" value="Archaea"/>
</dbReference>
<gene>
    <name evidence="2" type="ordered locus">Halru_1612</name>
</gene>
<accession>L0IBS8</accession>
<dbReference type="HOGENOM" id="CLU_066829_0_0_2"/>
<keyword evidence="2" id="KW-0808">Transferase</keyword>
<feature type="domain" description="Glycosyltransferase subfamily 4-like N-terminal" evidence="1">
    <location>
        <begin position="20"/>
        <end position="126"/>
    </location>
</feature>
<dbReference type="Proteomes" id="UP000010846">
    <property type="component" value="Chromosome"/>
</dbReference>
<protein>
    <submittedName>
        <fullName evidence="2">Glycosyltransferase</fullName>
    </submittedName>
</protein>
<dbReference type="AlphaFoldDB" id="L0IBS8"/>
<dbReference type="EMBL" id="CP003050">
    <property type="protein sequence ID" value="AGB16219.1"/>
    <property type="molecule type" value="Genomic_DNA"/>
</dbReference>
<dbReference type="Pfam" id="PF13579">
    <property type="entry name" value="Glyco_trans_4_4"/>
    <property type="match status" value="1"/>
</dbReference>
<keyword evidence="3" id="KW-1185">Reference proteome</keyword>